<keyword evidence="2" id="KW-0677">Repeat</keyword>
<proteinExistence type="evidence at transcript level"/>
<sequence>MNSDLWETVLVAKLEKHRNLFLNYRNLHKFPQELLKDDGLQYLERLYMKRNSLITLPENLAQKLPNLIELYLHSNNIIVIPEAIGALVKLQSLDLTNNALEILCPEIGQLRALRHLRLANNQLKFLPPEIGDLRELRTLDVSTNCLTALPERLHLCFSLQYLTADLNNLEVLPRQICLLPNLNELSVAGNSLKCLPLDLGRSPELQYIYVDNNLQLYGLPSYLYNKVLGCSGCGSSVHEQPSITIPDEVLEIGTGSNIVLPLQEMVMRTIHTFYSASEKGLDLLSPITLPRNLYKLLFYPLGHCHRCSQAMFTIVYPKYFPLRETPMAGLHNGRTQVSYVAYCCSIKCREDFDLLS</sequence>
<dbReference type="InterPro" id="IPR050216">
    <property type="entry name" value="LRR_domain-containing"/>
</dbReference>
<accession>K4FV37</accession>
<evidence type="ECO:0000256" key="1">
    <source>
        <dbReference type="ARBA" id="ARBA00022614"/>
    </source>
</evidence>
<dbReference type="InterPro" id="IPR003591">
    <property type="entry name" value="Leu-rich_rpt_typical-subtyp"/>
</dbReference>
<reference evidence="3" key="1">
    <citation type="journal article" date="2012" name="PLoS ONE">
        <title>Sequencing and Analysis of Full-Length cDNAs, 5'-ESTs and 3'-ESTs from a Cartilaginous Fish, the Elephant Shark (Callorhinchus milii).</title>
        <authorList>
            <person name="Tan Y.Y."/>
            <person name="Kodzius R."/>
            <person name="Tay B.H."/>
            <person name="Tay A."/>
            <person name="Brenner S."/>
            <person name="Venkatesh B."/>
        </authorList>
    </citation>
    <scope>NUCLEOTIDE SEQUENCE</scope>
    <source>
        <tissue evidence="3">Testis</tissue>
    </source>
</reference>
<dbReference type="OrthoDB" id="2021138at2759"/>
<dbReference type="GeneID" id="103187297"/>
<dbReference type="InterPro" id="IPR032675">
    <property type="entry name" value="LRR_dom_sf"/>
</dbReference>
<evidence type="ECO:0000256" key="2">
    <source>
        <dbReference type="ARBA" id="ARBA00022737"/>
    </source>
</evidence>
<dbReference type="RefSeq" id="NP_001279376.1">
    <property type="nucleotide sequence ID" value="NM_001292447.1"/>
</dbReference>
<dbReference type="SMART" id="SM00364">
    <property type="entry name" value="LRR_BAC"/>
    <property type="match status" value="7"/>
</dbReference>
<organism evidence="3">
    <name type="scientific">Callorhinchus milii</name>
    <name type="common">Ghost shark</name>
    <dbReference type="NCBI Taxonomy" id="7868"/>
    <lineage>
        <taxon>Eukaryota</taxon>
        <taxon>Metazoa</taxon>
        <taxon>Chordata</taxon>
        <taxon>Craniata</taxon>
        <taxon>Vertebrata</taxon>
        <taxon>Chondrichthyes</taxon>
        <taxon>Holocephali</taxon>
        <taxon>Chimaeriformes</taxon>
        <taxon>Callorhinchidae</taxon>
        <taxon>Callorhinchus</taxon>
    </lineage>
</organism>
<dbReference type="SUPFAM" id="SSF52058">
    <property type="entry name" value="L domain-like"/>
    <property type="match status" value="1"/>
</dbReference>
<name>K4FV37_CALMI</name>
<keyword evidence="1" id="KW-0433">Leucine-rich repeat</keyword>
<dbReference type="InterPro" id="IPR025875">
    <property type="entry name" value="Leu-rich_rpt_4"/>
</dbReference>
<evidence type="ECO:0000313" key="3">
    <source>
        <dbReference type="EMBL" id="AFK11579.1"/>
    </source>
</evidence>
<dbReference type="KEGG" id="cmk:103187297"/>
<dbReference type="PANTHER" id="PTHR48051">
    <property type="match status" value="1"/>
</dbReference>
<protein>
    <submittedName>
        <fullName evidence="3">Leucine-rich repeat-containing protein 28</fullName>
    </submittedName>
</protein>
<dbReference type="SMART" id="SM00369">
    <property type="entry name" value="LRR_TYP"/>
    <property type="match status" value="6"/>
</dbReference>
<dbReference type="PANTHER" id="PTHR48051:SF12">
    <property type="entry name" value="LEUCINE-RICH REPEAT-CONTAINING PROTEIN 28"/>
    <property type="match status" value="1"/>
</dbReference>
<dbReference type="EMBL" id="JX053351">
    <property type="protein sequence ID" value="AFK11579.1"/>
    <property type="molecule type" value="mRNA"/>
</dbReference>
<dbReference type="Gene3D" id="3.80.10.10">
    <property type="entry name" value="Ribonuclease Inhibitor"/>
    <property type="match status" value="2"/>
</dbReference>
<dbReference type="CTD" id="123355"/>
<dbReference type="Pfam" id="PF13855">
    <property type="entry name" value="LRR_8"/>
    <property type="match status" value="1"/>
</dbReference>
<dbReference type="Pfam" id="PF12799">
    <property type="entry name" value="LRR_4"/>
    <property type="match status" value="1"/>
</dbReference>
<dbReference type="AlphaFoldDB" id="K4FV37"/>
<dbReference type="GO" id="GO:0005737">
    <property type="term" value="C:cytoplasm"/>
    <property type="evidence" value="ECO:0007669"/>
    <property type="project" value="TreeGrafter"/>
</dbReference>
<dbReference type="InterPro" id="IPR001611">
    <property type="entry name" value="Leu-rich_rpt"/>
</dbReference>